<dbReference type="GO" id="GO:0070182">
    <property type="term" value="F:DNA polymerase binding"/>
    <property type="evidence" value="ECO:0007669"/>
    <property type="project" value="TreeGrafter"/>
</dbReference>
<feature type="compositionally biased region" description="Basic and acidic residues" evidence="1">
    <location>
        <begin position="716"/>
        <end position="726"/>
    </location>
</feature>
<feature type="domain" description="FANCI solenoid 4" evidence="4">
    <location>
        <begin position="998"/>
        <end position="1235"/>
    </location>
</feature>
<gene>
    <name evidence="7" type="ORF">PVAP13_9NG588700</name>
</gene>
<evidence type="ECO:0000313" key="7">
    <source>
        <dbReference type="EMBL" id="KAG2540907.1"/>
    </source>
</evidence>
<organism evidence="7 8">
    <name type="scientific">Panicum virgatum</name>
    <name type="common">Blackwell switchgrass</name>
    <dbReference type="NCBI Taxonomy" id="38727"/>
    <lineage>
        <taxon>Eukaryota</taxon>
        <taxon>Viridiplantae</taxon>
        <taxon>Streptophyta</taxon>
        <taxon>Embryophyta</taxon>
        <taxon>Tracheophyta</taxon>
        <taxon>Spermatophyta</taxon>
        <taxon>Magnoliopsida</taxon>
        <taxon>Liliopsida</taxon>
        <taxon>Poales</taxon>
        <taxon>Poaceae</taxon>
        <taxon>PACMAD clade</taxon>
        <taxon>Panicoideae</taxon>
        <taxon>Panicodae</taxon>
        <taxon>Paniceae</taxon>
        <taxon>Panicinae</taxon>
        <taxon>Panicum</taxon>
        <taxon>Panicum sect. Hiantes</taxon>
    </lineage>
</organism>
<evidence type="ECO:0000256" key="1">
    <source>
        <dbReference type="SAM" id="MobiDB-lite"/>
    </source>
</evidence>
<name>A0A8T0MV64_PANVG</name>
<dbReference type="InterPro" id="IPR029310">
    <property type="entry name" value="FANCI_HD1"/>
</dbReference>
<accession>A0A8T0MV64</accession>
<feature type="domain" description="FANCI helical" evidence="6">
    <location>
        <begin position="464"/>
        <end position="699"/>
    </location>
</feature>
<proteinExistence type="predicted"/>
<dbReference type="OrthoDB" id="195089at2759"/>
<dbReference type="Pfam" id="PF14676">
    <property type="entry name" value="FANCI_S2"/>
    <property type="match status" value="1"/>
</dbReference>
<dbReference type="InterPro" id="IPR029308">
    <property type="entry name" value="FANCI_S1"/>
</dbReference>
<evidence type="ECO:0008006" key="9">
    <source>
        <dbReference type="Google" id="ProtNLM"/>
    </source>
</evidence>
<feature type="compositionally biased region" description="Low complexity" evidence="1">
    <location>
        <begin position="1"/>
        <end position="13"/>
    </location>
</feature>
<evidence type="ECO:0000313" key="8">
    <source>
        <dbReference type="Proteomes" id="UP000823388"/>
    </source>
</evidence>
<dbReference type="PANTHER" id="PTHR21818:SF0">
    <property type="entry name" value="FANCONI ANEMIA GROUP I PROTEIN"/>
    <property type="match status" value="1"/>
</dbReference>
<feature type="domain" description="FANCI solenoid 1" evidence="2">
    <location>
        <begin position="88"/>
        <end position="164"/>
    </location>
</feature>
<feature type="compositionally biased region" description="Basic and acidic residues" evidence="1">
    <location>
        <begin position="1232"/>
        <end position="1245"/>
    </location>
</feature>
<feature type="region of interest" description="Disordered" evidence="1">
    <location>
        <begin position="711"/>
        <end position="730"/>
    </location>
</feature>
<dbReference type="Proteomes" id="UP000823388">
    <property type="component" value="Chromosome 9N"/>
</dbReference>
<dbReference type="InterPro" id="IPR029312">
    <property type="entry name" value="FANCI_HD2"/>
</dbReference>
<reference evidence="7" key="1">
    <citation type="submission" date="2020-05" db="EMBL/GenBank/DDBJ databases">
        <title>WGS assembly of Panicum virgatum.</title>
        <authorList>
            <person name="Lovell J.T."/>
            <person name="Jenkins J."/>
            <person name="Shu S."/>
            <person name="Juenger T.E."/>
            <person name="Schmutz J."/>
        </authorList>
    </citation>
    <scope>NUCLEOTIDE SEQUENCE</scope>
    <source>
        <strain evidence="7">AP13</strain>
    </source>
</reference>
<dbReference type="EMBL" id="CM029054">
    <property type="protein sequence ID" value="KAG2540907.1"/>
    <property type="molecule type" value="Genomic_DNA"/>
</dbReference>
<evidence type="ECO:0000259" key="6">
    <source>
        <dbReference type="Pfam" id="PF14680"/>
    </source>
</evidence>
<dbReference type="InterPro" id="IPR029314">
    <property type="entry name" value="FANCI_S4"/>
</dbReference>
<feature type="domain" description="FANCI helical" evidence="5">
    <location>
        <begin position="198"/>
        <end position="277"/>
    </location>
</feature>
<protein>
    <recommendedName>
        <fullName evidence="9">Fanconi anemia group I protein</fullName>
    </recommendedName>
</protein>
<dbReference type="Pfam" id="PF14675">
    <property type="entry name" value="FANCI_S1"/>
    <property type="match status" value="1"/>
</dbReference>
<dbReference type="InterPro" id="IPR026171">
    <property type="entry name" value="FANCI"/>
</dbReference>
<keyword evidence="8" id="KW-1185">Reference proteome</keyword>
<sequence length="1342" mass="148598">MAATTAPASQPSSQQPPPPTAETVLSQASRDPSAAAAHLPELPPDALVDILSTLSAASPAGHLALLPAILALSPSPSAASAALSSLLSAPTWPSATLLAVASLLRDLPPAYRNRVPAFLGKILSLLPSADAQDLPAIAYQLLLLASKPLHPRAVLAGLLRFFGGRRGARVRAPPSIARQVEGTVLLNFAFVVKQDPVLAREVLAAVKADAAGALSGFAVAVLLSVARVRRFNEGAVGVLRDAAAVSRRDYRMSRRCKWLPDCMKEELARGTQCVEKGLLKAVDESIVGREHVLPSIVQVGFLLLEVLDGDRTEEAGLGKGAMGTEEIGINMLSSLFEIHEMARTEIIEQCKLRILSAKPQQSAPVLRLLGCLIRGHPFPILEYIAHLKELLDYFSFMNDKISTGLITCILPLTKFSRDLKDYIILVVRKAMFRKEDMVRIAAVNAIVELIIAESRRNKANPFEDSSSQPSSSQQPETRLEFGRGLFQELSGLLRRCLSQQTSVKEVLYEGLVRIVTSDPAIAGNVLDFLWPHFLNYYTEDAECPIKISLCFKLENAKLCLVEPLDSLLSCISRILRIQQNSKCEQTHYAYKCFGFAASQDNEAGRTQSSDLFVKALSSIQKYLRISLTEDQRGQSQDTGSLASPSEMAHCNSLAMLGIIEVFVDFVASKLEKASDESKEMIEKEILELVDAHSGFERKTSNCREKIARKRGNAGDAIDKHTNEPKENSNASLQKLHEKRGKFVDSSLYELSVMCVKQCNADSYNNCSQRPSQTKSNQSSYLVSFVLKAFLELFKSLATMDCGNFRIKLYENLKKLMQPIMQLIWHLLLDSNQENGGTKRNMTQGKKNIECKKDQLYLALACLKELLKPSVSDQSSDIIEVIISSAPPNVEDMMEAGELDKNDTTMVEDQSAKNVHVLLNILKMLYARVLSQSLLRESEVVTELILGISRKLHLEQRHLLGNWATDLCRKKSMQSPSMAREVVKLAIHLTPAPDDMILVCEIAAELKKLMNSGKDISRDSSDTFHIVNCKTKSSLAAVCLQMVELSLTELDWGLGKLKAMLTLGYSSANIDEDQPADERTQRLALEEALYTRSTLVVHALSSFAHMSLKDTQSDHFLKLTAKFYKLLTRMSKSQIAPKGYAQSIPSLKFQKLAEVTCRMLTSQLYDFVSSVQENQETPRKVNLAKIRRESKCIPDLIYQIEDYEKYLIQLSKLTKVNLLRYAKRSVARDFRIEDKSEEREQEEDHTPANGVPSDNEPDEDAGGPNTPVEPYADENASESEHEDAGSLKAPVEANADENIRSSIPCGSAIQEFESDEEKEILARSKRAKTQRIVQDSDEEADDE</sequence>
<dbReference type="GO" id="GO:0006281">
    <property type="term" value="P:DNA repair"/>
    <property type="evidence" value="ECO:0007669"/>
    <property type="project" value="InterPro"/>
</dbReference>
<evidence type="ECO:0000259" key="2">
    <source>
        <dbReference type="Pfam" id="PF14675"/>
    </source>
</evidence>
<feature type="domain" description="FANCI solenoid 2" evidence="3">
    <location>
        <begin position="292"/>
        <end position="447"/>
    </location>
</feature>
<evidence type="ECO:0000259" key="3">
    <source>
        <dbReference type="Pfam" id="PF14676"/>
    </source>
</evidence>
<dbReference type="Pfam" id="PF14678">
    <property type="entry name" value="FANCI_S4"/>
    <property type="match status" value="1"/>
</dbReference>
<dbReference type="PANTHER" id="PTHR21818">
    <property type="entry name" value="BC025462 PROTEIN"/>
    <property type="match status" value="1"/>
</dbReference>
<dbReference type="Pfam" id="PF14680">
    <property type="entry name" value="FANCI_HD2"/>
    <property type="match status" value="1"/>
</dbReference>
<dbReference type="InterPro" id="IPR016024">
    <property type="entry name" value="ARM-type_fold"/>
</dbReference>
<dbReference type="SUPFAM" id="SSF48371">
    <property type="entry name" value="ARM repeat"/>
    <property type="match status" value="1"/>
</dbReference>
<feature type="region of interest" description="Disordered" evidence="1">
    <location>
        <begin position="1"/>
        <end position="37"/>
    </location>
</feature>
<feature type="region of interest" description="Disordered" evidence="1">
    <location>
        <begin position="1232"/>
        <end position="1342"/>
    </location>
</feature>
<evidence type="ECO:0000259" key="4">
    <source>
        <dbReference type="Pfam" id="PF14678"/>
    </source>
</evidence>
<dbReference type="InterPro" id="IPR029315">
    <property type="entry name" value="FANCI_S2"/>
</dbReference>
<evidence type="ECO:0000259" key="5">
    <source>
        <dbReference type="Pfam" id="PF14679"/>
    </source>
</evidence>
<dbReference type="Pfam" id="PF14679">
    <property type="entry name" value="FANCI_HD1"/>
    <property type="match status" value="1"/>
</dbReference>
<comment type="caution">
    <text evidence="7">The sequence shown here is derived from an EMBL/GenBank/DDBJ whole genome shotgun (WGS) entry which is preliminary data.</text>
</comment>